<feature type="domain" description="SH3" evidence="6">
    <location>
        <begin position="524"/>
        <end position="594"/>
    </location>
</feature>
<dbReference type="Pfam" id="PF00018">
    <property type="entry name" value="SH3_1"/>
    <property type="match status" value="1"/>
</dbReference>
<dbReference type="GO" id="GO:0043005">
    <property type="term" value="C:neuron projection"/>
    <property type="evidence" value="ECO:0007669"/>
    <property type="project" value="InterPro"/>
</dbReference>
<proteinExistence type="inferred from homology"/>
<dbReference type="GO" id="GO:0097120">
    <property type="term" value="P:receptor localization to synapse"/>
    <property type="evidence" value="ECO:0007669"/>
    <property type="project" value="TreeGrafter"/>
</dbReference>
<dbReference type="InterPro" id="IPR016313">
    <property type="entry name" value="DLG1-like"/>
</dbReference>
<evidence type="ECO:0000256" key="5">
    <source>
        <dbReference type="PROSITE-ProRule" id="PRU00192"/>
    </source>
</evidence>
<dbReference type="SMART" id="SM00326">
    <property type="entry name" value="SH3"/>
    <property type="match status" value="1"/>
</dbReference>
<dbReference type="Proteomes" id="UP000808372">
    <property type="component" value="Chromosome 3"/>
</dbReference>
<dbReference type="PROSITE" id="PS51257">
    <property type="entry name" value="PROKAR_LIPOPROTEIN"/>
    <property type="match status" value="1"/>
</dbReference>
<dbReference type="GO" id="GO:0098609">
    <property type="term" value="P:cell-cell adhesion"/>
    <property type="evidence" value="ECO:0007669"/>
    <property type="project" value="TreeGrafter"/>
</dbReference>
<feature type="domain" description="PDZ" evidence="8">
    <location>
        <begin position="158"/>
        <end position="245"/>
    </location>
</feature>
<dbReference type="SMART" id="SM00072">
    <property type="entry name" value="GuKc"/>
    <property type="match status" value="1"/>
</dbReference>
<evidence type="ECO:0000256" key="2">
    <source>
        <dbReference type="ARBA" id="ARBA00007014"/>
    </source>
</evidence>
<dbReference type="InterPro" id="IPR035759">
    <property type="entry name" value="DLG2_SH3"/>
</dbReference>
<dbReference type="GO" id="GO:0043113">
    <property type="term" value="P:receptor clustering"/>
    <property type="evidence" value="ECO:0007669"/>
    <property type="project" value="TreeGrafter"/>
</dbReference>
<dbReference type="Gene3D" id="3.40.50.300">
    <property type="entry name" value="P-loop containing nucleotide triphosphate hydrolases"/>
    <property type="match status" value="1"/>
</dbReference>
<dbReference type="FunFam" id="3.30.63.10:FF:000001">
    <property type="entry name" value="Disks large homolog 1 isoform 2"/>
    <property type="match status" value="1"/>
</dbReference>
<dbReference type="CDD" id="cd06795">
    <property type="entry name" value="PDZ3_Dlg1-2-4-like"/>
    <property type="match status" value="1"/>
</dbReference>
<dbReference type="FunFam" id="2.30.42.10:FF:000091">
    <property type="entry name" value="disks large homolog 1 isoform X8"/>
    <property type="match status" value="1"/>
</dbReference>
<dbReference type="InterPro" id="IPR036034">
    <property type="entry name" value="PDZ_sf"/>
</dbReference>
<dbReference type="SMART" id="SM01277">
    <property type="entry name" value="MAGUK_N_PEST"/>
    <property type="match status" value="1"/>
</dbReference>
<accession>A0A8U0Q1G3</accession>
<dbReference type="GO" id="GO:0019901">
    <property type="term" value="F:protein kinase binding"/>
    <property type="evidence" value="ECO:0007669"/>
    <property type="project" value="TreeGrafter"/>
</dbReference>
<dbReference type="SUPFAM" id="SSF52540">
    <property type="entry name" value="P-loop containing nucleoside triphosphate hydrolases"/>
    <property type="match status" value="1"/>
</dbReference>
<dbReference type="PANTHER" id="PTHR23119">
    <property type="entry name" value="DISCS LARGE"/>
    <property type="match status" value="1"/>
</dbReference>
<sequence>MSPIVKSPDCKPMLCHCKVACTNNTLSLMFGCKQYRYEDEDSPPEHGFPRLTNEVRAPELVHVSEKNLSEIENVHGYVSHSHISPLKVESECVFDGPLGFLPILQRKTAPAPSTPLKSPYPMSLVNIQASPAPIIVNTDTLESVPYVNGTAIEYEFEEITLERGNSGLGFSIAGGTDNPHVGDDPGIFITKIISGGAAAEDGRLRVNDCILRVNDADVSEVSHSKAVEALKVAGSIVRLYVRRRRPMLETVIEIKLIKGPKGLGFSIAGGVGNQHIPGDNSIYVTKIIDGGAAQKDQRLQVGDRLLMVNNYTLEEVSHEEAVAILKNTSDVVYLKVGKPTSVYLSDPYGPPDITHSFSPAMENHISSVGNNGTLEYKCSLPPMPISPGRYSPLPNQLLGEEDINRDPRRMVLHKGSTGLGFNIVGGEDGEGIFVSFILAGGPADLSGELRRGDQILSVNGIDLRGATHEQAAAALKGAGQTVTIIAQYRPEEYGRFEAKIHDLREQMMNHSMSSGSGSLRTNQKRSLYVRAQFDYEKAKDSGLPSQGLSFRYGDILHVINASDDEWWQARRATPDGDSEEMGVIPSKRRVERKERARLKTVKFNAKPGIDSKGSFNDKRKNNFIFTRKFPFYKNELGEQDGSDSERSQEDMILSYEPVIRHEINYARPVIILGPMKDRINDDLISEYPDKFGSCVPHTTRSRRDYEVDGRDYHFVMSREQMEQDIQEHKFIEAGQYNDNLYGTSVQSVKYVAERGKHCILDVSGNAIKRLQVAQLYPIAIFIKPRSIDSLMEMNKRLTEEQARKTFDRAMKLEQEFAEFFTALVQGDTLEEIYNHCKMVVEEHSGPYIWIPSKEKL</sequence>
<protein>
    <submittedName>
        <fullName evidence="10">Disks large homolog 2-like isoform X1</fullName>
    </submittedName>
</protein>
<dbReference type="Gene3D" id="2.30.42.10">
    <property type="match status" value="3"/>
</dbReference>
<dbReference type="PROSITE" id="PS50002">
    <property type="entry name" value="SH3"/>
    <property type="match status" value="1"/>
</dbReference>
<dbReference type="CDD" id="cd00071">
    <property type="entry name" value="GMPK"/>
    <property type="match status" value="1"/>
</dbReference>
<dbReference type="InterPro" id="IPR008145">
    <property type="entry name" value="GK/Ca_channel_bsu"/>
</dbReference>
<dbReference type="AlphaFoldDB" id="A0A8U0Q1G3"/>
<dbReference type="GO" id="GO:0035255">
    <property type="term" value="F:ionotropic glutamate receptor binding"/>
    <property type="evidence" value="ECO:0007669"/>
    <property type="project" value="TreeGrafter"/>
</dbReference>
<evidence type="ECO:0000256" key="3">
    <source>
        <dbReference type="ARBA" id="ARBA00022443"/>
    </source>
</evidence>
<dbReference type="CDD" id="cd06723">
    <property type="entry name" value="PDZ1_Dlg1-2-4-like"/>
    <property type="match status" value="1"/>
</dbReference>
<dbReference type="FunFam" id="2.30.30.40:FF:000008">
    <property type="entry name" value="Disks large homolog 1 isoform 2"/>
    <property type="match status" value="1"/>
</dbReference>
<dbReference type="InterPro" id="IPR008144">
    <property type="entry name" value="Guanylate_kin-like_dom"/>
</dbReference>
<dbReference type="Pfam" id="PF10600">
    <property type="entry name" value="PDZ_assoc"/>
    <property type="match status" value="1"/>
</dbReference>
<evidence type="ECO:0000256" key="1">
    <source>
        <dbReference type="ARBA" id="ARBA00004370"/>
    </source>
</evidence>
<dbReference type="GO" id="GO:0016323">
    <property type="term" value="C:basolateral plasma membrane"/>
    <property type="evidence" value="ECO:0007669"/>
    <property type="project" value="TreeGrafter"/>
</dbReference>
<keyword evidence="4" id="KW-0677">Repeat</keyword>
<dbReference type="FunFam" id="2.30.42.10:FF:000001">
    <property type="entry name" value="Disks large homolog 1 isoform 2"/>
    <property type="match status" value="1"/>
</dbReference>
<keyword evidence="9" id="KW-1185">Reference proteome</keyword>
<dbReference type="SUPFAM" id="SSF50044">
    <property type="entry name" value="SH3-domain"/>
    <property type="match status" value="1"/>
</dbReference>
<dbReference type="InterPro" id="IPR027417">
    <property type="entry name" value="P-loop_NTPase"/>
</dbReference>
<dbReference type="PROSITE" id="PS00856">
    <property type="entry name" value="GUANYLATE_KINASE_1"/>
    <property type="match status" value="1"/>
</dbReference>
<evidence type="ECO:0000259" key="7">
    <source>
        <dbReference type="PROSITE" id="PS50052"/>
    </source>
</evidence>
<dbReference type="InterPro" id="IPR020590">
    <property type="entry name" value="Guanylate_kinase_CS"/>
</dbReference>
<evidence type="ECO:0000259" key="6">
    <source>
        <dbReference type="PROSITE" id="PS50002"/>
    </source>
</evidence>
<dbReference type="SMART" id="SM00228">
    <property type="entry name" value="PDZ"/>
    <property type="match status" value="3"/>
</dbReference>
<dbReference type="PROSITE" id="PS50052">
    <property type="entry name" value="GUANYLATE_KINASE_2"/>
    <property type="match status" value="1"/>
</dbReference>
<dbReference type="CDD" id="cd12032">
    <property type="entry name" value="SH3_DLG2"/>
    <property type="match status" value="1"/>
</dbReference>
<dbReference type="SUPFAM" id="SSF50156">
    <property type="entry name" value="PDZ domain-like"/>
    <property type="match status" value="3"/>
</dbReference>
<feature type="domain" description="Guanylate kinase-like" evidence="7">
    <location>
        <begin position="666"/>
        <end position="841"/>
    </location>
</feature>
<gene>
    <name evidence="10" type="primary">LOC120031851</name>
</gene>
<dbReference type="GO" id="GO:0045197">
    <property type="term" value="P:establishment or maintenance of epithelial cell apical/basal polarity"/>
    <property type="evidence" value="ECO:0007669"/>
    <property type="project" value="TreeGrafter"/>
</dbReference>
<dbReference type="InterPro" id="IPR019583">
    <property type="entry name" value="DLG1-4_PDZ_assoc"/>
</dbReference>
<dbReference type="InterPro" id="IPR036028">
    <property type="entry name" value="SH3-like_dom_sf"/>
</dbReference>
<dbReference type="Pfam" id="PF00595">
    <property type="entry name" value="PDZ"/>
    <property type="match status" value="3"/>
</dbReference>
<dbReference type="GeneID" id="120031851"/>
<dbReference type="GO" id="GO:0098839">
    <property type="term" value="C:postsynaptic density membrane"/>
    <property type="evidence" value="ECO:0007669"/>
    <property type="project" value="TreeGrafter"/>
</dbReference>
<dbReference type="RefSeq" id="XP_038833599.1">
    <property type="nucleotide sequence ID" value="XM_038977671.1"/>
</dbReference>
<dbReference type="PANTHER" id="PTHR23119:SF6">
    <property type="entry name" value="DISKS LARGE HOMOLOG 2"/>
    <property type="match status" value="1"/>
</dbReference>
<dbReference type="InterPro" id="IPR019590">
    <property type="entry name" value="DLG1_PEST_dom"/>
</dbReference>
<feature type="domain" description="PDZ" evidence="8">
    <location>
        <begin position="253"/>
        <end position="340"/>
    </location>
</feature>
<organism evidence="9 10">
    <name type="scientific">Salvelinus namaycush</name>
    <name type="common">Lake trout</name>
    <name type="synonym">Salmo namaycush</name>
    <dbReference type="NCBI Taxonomy" id="8040"/>
    <lineage>
        <taxon>Eukaryota</taxon>
        <taxon>Metazoa</taxon>
        <taxon>Chordata</taxon>
        <taxon>Craniata</taxon>
        <taxon>Vertebrata</taxon>
        <taxon>Euteleostomi</taxon>
        <taxon>Actinopterygii</taxon>
        <taxon>Neopterygii</taxon>
        <taxon>Teleostei</taxon>
        <taxon>Protacanthopterygii</taxon>
        <taxon>Salmoniformes</taxon>
        <taxon>Salmonidae</taxon>
        <taxon>Salmoninae</taxon>
        <taxon>Salvelinus</taxon>
    </lineage>
</organism>
<dbReference type="GO" id="GO:0099072">
    <property type="term" value="P:regulation of postsynaptic membrane neurotransmitter receptor levels"/>
    <property type="evidence" value="ECO:0007669"/>
    <property type="project" value="TreeGrafter"/>
</dbReference>
<name>A0A8U0Q1G3_SALNM</name>
<dbReference type="FunFam" id="2.30.42.10:FF:000002">
    <property type="entry name" value="Disks large homolog 4 isoform 2"/>
    <property type="match status" value="1"/>
</dbReference>
<keyword evidence="3 5" id="KW-0728">SH3 domain</keyword>
<dbReference type="GO" id="GO:0031594">
    <property type="term" value="C:neuromuscular junction"/>
    <property type="evidence" value="ECO:0007669"/>
    <property type="project" value="InterPro"/>
</dbReference>
<evidence type="ECO:0000313" key="10">
    <source>
        <dbReference type="RefSeq" id="XP_038833599.1"/>
    </source>
</evidence>
<dbReference type="FunFam" id="3.40.50.300:FF:001402">
    <property type="entry name" value="Discs, large homolog 3 (Drosophila)"/>
    <property type="match status" value="1"/>
</dbReference>
<dbReference type="InterPro" id="IPR050614">
    <property type="entry name" value="Synaptic_Scaffolding_LAP-MAGUK"/>
</dbReference>
<dbReference type="Gene3D" id="3.30.63.10">
    <property type="entry name" value="Guanylate Kinase phosphate binding domain"/>
    <property type="match status" value="1"/>
</dbReference>
<dbReference type="CDD" id="cd06724">
    <property type="entry name" value="PDZ2_Dlg1-2-4-like"/>
    <property type="match status" value="1"/>
</dbReference>
<feature type="domain" description="PDZ" evidence="8">
    <location>
        <begin position="409"/>
        <end position="490"/>
    </location>
</feature>
<dbReference type="PROSITE" id="PS50106">
    <property type="entry name" value="PDZ"/>
    <property type="match status" value="3"/>
</dbReference>
<comment type="similarity">
    <text evidence="2">Belongs to the MAGUK family.</text>
</comment>
<dbReference type="InterPro" id="IPR001452">
    <property type="entry name" value="SH3_domain"/>
</dbReference>
<dbReference type="Pfam" id="PF00625">
    <property type="entry name" value="Guanylate_kin"/>
    <property type="match status" value="1"/>
</dbReference>
<evidence type="ECO:0000259" key="8">
    <source>
        <dbReference type="PROSITE" id="PS50106"/>
    </source>
</evidence>
<dbReference type="Gene3D" id="2.30.30.40">
    <property type="entry name" value="SH3 Domains"/>
    <property type="match status" value="1"/>
</dbReference>
<evidence type="ECO:0000313" key="9">
    <source>
        <dbReference type="Proteomes" id="UP000808372"/>
    </source>
</evidence>
<dbReference type="KEGG" id="snh:120031851"/>
<dbReference type="InterPro" id="IPR001478">
    <property type="entry name" value="PDZ"/>
</dbReference>
<dbReference type="FunFam" id="2.30.30.40:FF:000027">
    <property type="entry name" value="Disks large homolog 3 isoform 1"/>
    <property type="match status" value="1"/>
</dbReference>
<comment type="subcellular location">
    <subcellularLocation>
        <location evidence="1">Membrane</location>
    </subcellularLocation>
</comment>
<reference evidence="10" key="1">
    <citation type="submission" date="2025-08" db="UniProtKB">
        <authorList>
            <consortium name="RefSeq"/>
        </authorList>
    </citation>
    <scope>IDENTIFICATION</scope>
    <source>
        <tissue evidence="10">White muscle</tissue>
    </source>
</reference>
<dbReference type="Pfam" id="PF10608">
    <property type="entry name" value="MAGUK_N_PEST"/>
    <property type="match status" value="1"/>
</dbReference>
<dbReference type="PIRSF" id="PIRSF001741">
    <property type="entry name" value="MAGUK_DLGH"/>
    <property type="match status" value="1"/>
</dbReference>
<dbReference type="GO" id="GO:0007268">
    <property type="term" value="P:chemical synaptic transmission"/>
    <property type="evidence" value="ECO:0007669"/>
    <property type="project" value="InterPro"/>
</dbReference>
<evidence type="ECO:0000256" key="4">
    <source>
        <dbReference type="ARBA" id="ARBA00022737"/>
    </source>
</evidence>